<dbReference type="PRINTS" id="PR00853">
    <property type="entry name" value="XPGRADSUPER"/>
</dbReference>
<organism evidence="7 8">
    <name type="scientific">Tetraparma gracilis</name>
    <dbReference type="NCBI Taxonomy" id="2962635"/>
    <lineage>
        <taxon>Eukaryota</taxon>
        <taxon>Sar</taxon>
        <taxon>Stramenopiles</taxon>
        <taxon>Ochrophyta</taxon>
        <taxon>Bolidophyceae</taxon>
        <taxon>Parmales</taxon>
        <taxon>Triparmaceae</taxon>
        <taxon>Tetraparma</taxon>
    </lineage>
</organism>
<feature type="region of interest" description="Disordered" evidence="5">
    <location>
        <begin position="114"/>
        <end position="154"/>
    </location>
</feature>
<evidence type="ECO:0000313" key="7">
    <source>
        <dbReference type="EMBL" id="GMI28411.1"/>
    </source>
</evidence>
<keyword evidence="2" id="KW-0540">Nuclease</keyword>
<evidence type="ECO:0000259" key="6">
    <source>
        <dbReference type="SMART" id="SM00485"/>
    </source>
</evidence>
<dbReference type="Gene3D" id="1.10.150.20">
    <property type="entry name" value="5' to 3' exonuclease, C-terminal subdomain"/>
    <property type="match status" value="1"/>
</dbReference>
<dbReference type="SUPFAM" id="SSF88723">
    <property type="entry name" value="PIN domain-like"/>
    <property type="match status" value="1"/>
</dbReference>
<evidence type="ECO:0000256" key="4">
    <source>
        <dbReference type="ARBA" id="ARBA00023128"/>
    </source>
</evidence>
<feature type="compositionally biased region" description="Basic and acidic residues" evidence="5">
    <location>
        <begin position="442"/>
        <end position="512"/>
    </location>
</feature>
<dbReference type="Gene3D" id="3.40.50.1010">
    <property type="entry name" value="5'-nuclease"/>
    <property type="match status" value="1"/>
</dbReference>
<comment type="caution">
    <text evidence="7">The sequence shown here is derived from an EMBL/GenBank/DDBJ whole genome shotgun (WGS) entry which is preliminary data.</text>
</comment>
<feature type="compositionally biased region" description="Gly residues" evidence="5">
    <location>
        <begin position="697"/>
        <end position="710"/>
    </location>
</feature>
<feature type="region of interest" description="Disordered" evidence="5">
    <location>
        <begin position="573"/>
        <end position="592"/>
    </location>
</feature>
<evidence type="ECO:0000256" key="1">
    <source>
        <dbReference type="ARBA" id="ARBA00022553"/>
    </source>
</evidence>
<keyword evidence="4" id="KW-0496">Mitochondrion</keyword>
<dbReference type="InterPro" id="IPR029060">
    <property type="entry name" value="PIN-like_dom_sf"/>
</dbReference>
<dbReference type="PANTHER" id="PTHR11081:SF65">
    <property type="entry name" value="DNA DAMAGE-INDUCIBLE PROTEIN DIN7-RELATED"/>
    <property type="match status" value="1"/>
</dbReference>
<dbReference type="SMART" id="SM00485">
    <property type="entry name" value="XPGN"/>
    <property type="match status" value="1"/>
</dbReference>
<dbReference type="PANTHER" id="PTHR11081">
    <property type="entry name" value="FLAP ENDONUCLEASE FAMILY MEMBER"/>
    <property type="match status" value="1"/>
</dbReference>
<name>A0ABQ6MM43_9STRA</name>
<evidence type="ECO:0000256" key="2">
    <source>
        <dbReference type="ARBA" id="ARBA00022722"/>
    </source>
</evidence>
<keyword evidence="3" id="KW-0378">Hydrolase</keyword>
<keyword evidence="8" id="KW-1185">Reference proteome</keyword>
<dbReference type="SUPFAM" id="SSF47807">
    <property type="entry name" value="5' to 3' exonuclease, C-terminal subdomain"/>
    <property type="match status" value="1"/>
</dbReference>
<dbReference type="InterPro" id="IPR006086">
    <property type="entry name" value="XPG-I_dom"/>
</dbReference>
<feature type="compositionally biased region" description="Basic and acidic residues" evidence="5">
    <location>
        <begin position="120"/>
        <end position="137"/>
    </location>
</feature>
<sequence>MGIKDLWPTLKPLLTVASLDDFEGGRVALDVSIVVHSTVHALAPSRMNTNLITNHGRLVEASKTSADRLAFSLASSSSFVDLVVKSVTNKIFEMVQRKVELLVVLDGATPPIKYTTTRRRTGDRDRAKERLREETAKLSRSATPVEPAGDEAAPPAFVDPDAPEEPAADLAATTKSIWQSTAKLGASSEEFTLIFRRLLSAFRDARIPFVVSPYEADAQLAFLANTVIGGRPAIDLVVSSDSDVVPCAVPLVLKALDHSGAGDLYRRGSLTSSWSAAFDLGGFTEGMVACMCVLMGCDYLPNPAQVGPKTARRLVKESFEPYFEDPRTADPPLEVRKGGYEKSFLNALVMFRHPVVYDFQERCSVIAASSDPELECYAAYRDMVEDEDVVQGIAGEMLPDKLAEGIAEGWIDPKGMQIKAEDGTHAAPPEFAEALKEWEEDGGRGEWEKARGARKAAQEALEKELEEYQEKAREEQANEDERRNEATRRVAEDAKKREEKREEKLVRKAEKKEKKKKKKKKGGAEAAIRERFVKLYSEHAPAKVKIVDKIMRKYAANLEEAIAAAEAKYGVVAEEEEEKENSEAGVSQETLLSNGGVFDTQAKRVAQVAHCQQKAAQKRKGGAGGAGEGGGGGGKKVRSQAEEDENDSQSTNLDDSSLPAGWTTRGPSGTRNSRVEFGEGGETPSVDGMSDEEGAEEGPGGGGAGGGGGAEMMPAAGAESSEEESSQEPVKKYAGFC</sequence>
<reference evidence="7 8" key="1">
    <citation type="journal article" date="2023" name="Commun. Biol.">
        <title>Genome analysis of Parmales, the sister group of diatoms, reveals the evolutionary specialization of diatoms from phago-mixotrophs to photoautotrophs.</title>
        <authorList>
            <person name="Ban H."/>
            <person name="Sato S."/>
            <person name="Yoshikawa S."/>
            <person name="Yamada K."/>
            <person name="Nakamura Y."/>
            <person name="Ichinomiya M."/>
            <person name="Sato N."/>
            <person name="Blanc-Mathieu R."/>
            <person name="Endo H."/>
            <person name="Kuwata A."/>
            <person name="Ogata H."/>
        </authorList>
    </citation>
    <scope>NUCLEOTIDE SEQUENCE [LARGE SCALE GENOMIC DNA]</scope>
</reference>
<dbReference type="EMBL" id="BRYB01000355">
    <property type="protein sequence ID" value="GMI28411.1"/>
    <property type="molecule type" value="Genomic_DNA"/>
</dbReference>
<evidence type="ECO:0000313" key="8">
    <source>
        <dbReference type="Proteomes" id="UP001165060"/>
    </source>
</evidence>
<feature type="compositionally biased region" description="Gly residues" evidence="5">
    <location>
        <begin position="622"/>
        <end position="634"/>
    </location>
</feature>
<dbReference type="InterPro" id="IPR006085">
    <property type="entry name" value="XPG_DNA_repair_N"/>
</dbReference>
<keyword evidence="1" id="KW-0597">Phosphoprotein</keyword>
<gene>
    <name evidence="7" type="ORF">TeGR_g7003</name>
</gene>
<evidence type="ECO:0000256" key="3">
    <source>
        <dbReference type="ARBA" id="ARBA00022801"/>
    </source>
</evidence>
<protein>
    <recommendedName>
        <fullName evidence="6">XPG N-terminal domain-containing protein</fullName>
    </recommendedName>
</protein>
<feature type="region of interest" description="Disordered" evidence="5">
    <location>
        <begin position="442"/>
        <end position="525"/>
    </location>
</feature>
<proteinExistence type="predicted"/>
<feature type="domain" description="XPG N-terminal" evidence="6">
    <location>
        <begin position="1"/>
        <end position="127"/>
    </location>
</feature>
<dbReference type="InterPro" id="IPR006084">
    <property type="entry name" value="XPG/Rad2"/>
</dbReference>
<feature type="region of interest" description="Disordered" evidence="5">
    <location>
        <begin position="606"/>
        <end position="737"/>
    </location>
</feature>
<accession>A0ABQ6MM43</accession>
<dbReference type="InterPro" id="IPR036279">
    <property type="entry name" value="5-3_exonuclease_C_sf"/>
</dbReference>
<dbReference type="Proteomes" id="UP001165060">
    <property type="component" value="Unassembled WGS sequence"/>
</dbReference>
<evidence type="ECO:0000256" key="5">
    <source>
        <dbReference type="SAM" id="MobiDB-lite"/>
    </source>
</evidence>
<dbReference type="Pfam" id="PF00867">
    <property type="entry name" value="XPG_I"/>
    <property type="match status" value="1"/>
</dbReference>